<feature type="region of interest" description="Disordered" evidence="1">
    <location>
        <begin position="18"/>
        <end position="42"/>
    </location>
</feature>
<feature type="region of interest" description="Disordered" evidence="1">
    <location>
        <begin position="308"/>
        <end position="354"/>
    </location>
</feature>
<dbReference type="Proteomes" id="UP001206925">
    <property type="component" value="Unassembled WGS sequence"/>
</dbReference>
<gene>
    <name evidence="2" type="ORF">M8C21_003281</name>
</gene>
<evidence type="ECO:0000313" key="2">
    <source>
        <dbReference type="EMBL" id="KAI7753179.1"/>
    </source>
</evidence>
<feature type="region of interest" description="Disordered" evidence="1">
    <location>
        <begin position="384"/>
        <end position="411"/>
    </location>
</feature>
<comment type="caution">
    <text evidence="2">The sequence shown here is derived from an EMBL/GenBank/DDBJ whole genome shotgun (WGS) entry which is preliminary data.</text>
</comment>
<feature type="compositionally biased region" description="Basic and acidic residues" evidence="1">
    <location>
        <begin position="18"/>
        <end position="38"/>
    </location>
</feature>
<protein>
    <recommendedName>
        <fullName evidence="4">Nucleotide-binding alpha-beta plait domain-containing protein</fullName>
    </recommendedName>
</protein>
<feature type="compositionally biased region" description="Pro residues" evidence="1">
    <location>
        <begin position="545"/>
        <end position="561"/>
    </location>
</feature>
<evidence type="ECO:0008006" key="4">
    <source>
        <dbReference type="Google" id="ProtNLM"/>
    </source>
</evidence>
<dbReference type="EMBL" id="JAMZMK010005516">
    <property type="protein sequence ID" value="KAI7753179.1"/>
    <property type="molecule type" value="Genomic_DNA"/>
</dbReference>
<accession>A0AAD5D4H5</accession>
<sequence length="661" mass="74362">FKLKVNVARFVLEDGEVNDRAPPKNEKKFKRPEVKETNSENTFQSRGHFNGMSFKDAFSGVAKGKTIEIEDSICAFEDLQGKSVVMQNVKILLKEMKLGEGEIRCMGGFRILLTFRTKEHASMALGELIGRPDLFNSVQLWEGQEFTYERVAWLKVFGTPLSLVDDKVFESIGSFFGTVVKRPPVDRVEIDSSFHYVGVMVGYGARIKDELFLRWRGKTIKIWVEEDDKDWISDYVDDVDDVSDDAPVTEPTVTPMNTQNMEIEEKKEGIDDTINSPLFSETVGMGSVLETNNEEIINCNLESCGGPTKILKRKKNKKPEVEVGQNSGGPLSSNDRPNKEPRNTSLTQEDPFNLNPLLGLDKNVLKSRGVENVPVSNSFEALLADQETPFKKSDQGNEEDGEEPSNFINSNGVDLETEKTETVNFGSRLGGFKSLIFERIELFEIGLISRIKRVEIEQIISKRVYAVFHKEGNEDSHIRLLHPYAWRRVSSVFVVSNQHRKTISAASLLCPRRLLPLRRAVRWIRGGCNMVGNGSSGGSSRVKASPPPTSPPPPHVPPPTHRPSSIRTLYQWCVLDGLDRSGGALLSVVLESRLAESLKVDQRALQEQRLSMLSCNGGLNQMRGPLRLWIQHSLIAELRVEKENQVSSKLRLQRKYSLRSM</sequence>
<proteinExistence type="predicted"/>
<feature type="region of interest" description="Disordered" evidence="1">
    <location>
        <begin position="532"/>
        <end position="563"/>
    </location>
</feature>
<evidence type="ECO:0000313" key="3">
    <source>
        <dbReference type="Proteomes" id="UP001206925"/>
    </source>
</evidence>
<evidence type="ECO:0000256" key="1">
    <source>
        <dbReference type="SAM" id="MobiDB-lite"/>
    </source>
</evidence>
<keyword evidence="3" id="KW-1185">Reference proteome</keyword>
<dbReference type="AlphaFoldDB" id="A0AAD5D4H5"/>
<organism evidence="2 3">
    <name type="scientific">Ambrosia artemisiifolia</name>
    <name type="common">Common ragweed</name>
    <dbReference type="NCBI Taxonomy" id="4212"/>
    <lineage>
        <taxon>Eukaryota</taxon>
        <taxon>Viridiplantae</taxon>
        <taxon>Streptophyta</taxon>
        <taxon>Embryophyta</taxon>
        <taxon>Tracheophyta</taxon>
        <taxon>Spermatophyta</taxon>
        <taxon>Magnoliopsida</taxon>
        <taxon>eudicotyledons</taxon>
        <taxon>Gunneridae</taxon>
        <taxon>Pentapetalae</taxon>
        <taxon>asterids</taxon>
        <taxon>campanulids</taxon>
        <taxon>Asterales</taxon>
        <taxon>Asteraceae</taxon>
        <taxon>Asteroideae</taxon>
        <taxon>Heliantheae alliance</taxon>
        <taxon>Heliantheae</taxon>
        <taxon>Ambrosia</taxon>
    </lineage>
</organism>
<feature type="non-terminal residue" evidence="2">
    <location>
        <position position="1"/>
    </location>
</feature>
<feature type="compositionally biased region" description="Polar residues" evidence="1">
    <location>
        <begin position="324"/>
        <end position="335"/>
    </location>
</feature>
<name>A0AAD5D4H5_AMBAR</name>
<reference evidence="2" key="1">
    <citation type="submission" date="2022-06" db="EMBL/GenBank/DDBJ databases">
        <title>Uncovering the hologenomic basis of an extraordinary plant invasion.</title>
        <authorList>
            <person name="Bieker V.C."/>
            <person name="Martin M.D."/>
            <person name="Gilbert T."/>
            <person name="Hodgins K."/>
            <person name="Battlay P."/>
            <person name="Petersen B."/>
            <person name="Wilson J."/>
        </authorList>
    </citation>
    <scope>NUCLEOTIDE SEQUENCE</scope>
    <source>
        <strain evidence="2">AA19_3_7</strain>
        <tissue evidence="2">Leaf</tissue>
    </source>
</reference>